<keyword evidence="3" id="KW-1185">Reference proteome</keyword>
<dbReference type="STRING" id="670154.SAMN04488002_1677"/>
<dbReference type="OrthoDB" id="8096613at2"/>
<evidence type="ECO:0000259" key="1">
    <source>
        <dbReference type="Pfam" id="PF06568"/>
    </source>
</evidence>
<dbReference type="Proteomes" id="UP000199658">
    <property type="component" value="Unassembled WGS sequence"/>
</dbReference>
<dbReference type="EMBL" id="FOYO01000001">
    <property type="protein sequence ID" value="SFR43110.1"/>
    <property type="molecule type" value="Genomic_DNA"/>
</dbReference>
<reference evidence="3" key="1">
    <citation type="submission" date="2016-10" db="EMBL/GenBank/DDBJ databases">
        <authorList>
            <person name="Varghese N."/>
            <person name="Submissions S."/>
        </authorList>
    </citation>
    <scope>NUCLEOTIDE SEQUENCE [LARGE SCALE GENOMIC DNA]</scope>
    <source>
        <strain evidence="3">DSM 26921</strain>
    </source>
</reference>
<dbReference type="RefSeq" id="WP_090215089.1">
    <property type="nucleotide sequence ID" value="NZ_FOYO01000001.1"/>
</dbReference>
<dbReference type="InterPro" id="IPR009506">
    <property type="entry name" value="YjiS-like"/>
</dbReference>
<evidence type="ECO:0000313" key="3">
    <source>
        <dbReference type="Proteomes" id="UP000199658"/>
    </source>
</evidence>
<evidence type="ECO:0000313" key="2">
    <source>
        <dbReference type="EMBL" id="SFR43110.1"/>
    </source>
</evidence>
<sequence>MTVFTTSSALARPSRRGFGLMNYIDLYRQRRSLAELDDTRLADLGLQRHEVDAEIQRPFWDAPAHWK</sequence>
<gene>
    <name evidence="2" type="ORF">SAMN04488002_1677</name>
</gene>
<protein>
    <submittedName>
        <fullName evidence="2">Uncharacterized conserved protein YjiS, DUF1127 family</fullName>
    </submittedName>
</protein>
<feature type="domain" description="YjiS-like" evidence="1">
    <location>
        <begin position="22"/>
        <end position="51"/>
    </location>
</feature>
<dbReference type="Pfam" id="PF06568">
    <property type="entry name" value="YjiS-like"/>
    <property type="match status" value="1"/>
</dbReference>
<organism evidence="2 3">
    <name type="scientific">Litoreibacter janthinus</name>
    <dbReference type="NCBI Taxonomy" id="670154"/>
    <lineage>
        <taxon>Bacteria</taxon>
        <taxon>Pseudomonadati</taxon>
        <taxon>Pseudomonadota</taxon>
        <taxon>Alphaproteobacteria</taxon>
        <taxon>Rhodobacterales</taxon>
        <taxon>Roseobacteraceae</taxon>
        <taxon>Litoreibacter</taxon>
    </lineage>
</organism>
<accession>A0A1I6GLQ9</accession>
<proteinExistence type="predicted"/>
<name>A0A1I6GLQ9_9RHOB</name>
<dbReference type="AlphaFoldDB" id="A0A1I6GLQ9"/>